<accession>A0A3R9Y617</accession>
<keyword evidence="1" id="KW-0812">Transmembrane</keyword>
<feature type="transmembrane region" description="Helical" evidence="1">
    <location>
        <begin position="45"/>
        <end position="66"/>
    </location>
</feature>
<dbReference type="EMBL" id="RWKW01000070">
    <property type="protein sequence ID" value="RST84967.1"/>
    <property type="molecule type" value="Genomic_DNA"/>
</dbReference>
<reference evidence="2 3" key="1">
    <citation type="submission" date="2018-12" db="EMBL/GenBank/DDBJ databases">
        <title>Mesorhizobium carbonis sp. nov., isolated from coal mine water.</title>
        <authorList>
            <person name="Xin W."/>
            <person name="Xu Z."/>
            <person name="Xiang F."/>
            <person name="Zhang J."/>
            <person name="Xi L."/>
            <person name="Liu J."/>
        </authorList>
    </citation>
    <scope>NUCLEOTIDE SEQUENCE [LARGE SCALE GENOMIC DNA]</scope>
    <source>
        <strain evidence="2 3">B2.3</strain>
    </source>
</reference>
<evidence type="ECO:0000256" key="1">
    <source>
        <dbReference type="SAM" id="Phobius"/>
    </source>
</evidence>
<keyword evidence="3" id="KW-1185">Reference proteome</keyword>
<sequence>MASCPAASGSTRFGLTECARMTLLKTAVALVVILGAGVYTGETGWLVLAAVLVSFSTLVVGFQVLLSGKRPFAAQNSSVNRHAR</sequence>
<dbReference type="AlphaFoldDB" id="A0A3R9Y617"/>
<comment type="caution">
    <text evidence="2">The sequence shown here is derived from an EMBL/GenBank/DDBJ whole genome shotgun (WGS) entry which is preliminary data.</text>
</comment>
<dbReference type="RefSeq" id="WP_126701315.1">
    <property type="nucleotide sequence ID" value="NZ_RWKW01000070.1"/>
</dbReference>
<name>A0A3R9Y617_9HYPH</name>
<feature type="transmembrane region" description="Helical" evidence="1">
    <location>
        <begin position="22"/>
        <end position="39"/>
    </location>
</feature>
<evidence type="ECO:0000313" key="3">
    <source>
        <dbReference type="Proteomes" id="UP000278398"/>
    </source>
</evidence>
<protein>
    <submittedName>
        <fullName evidence="2">Uncharacterized protein</fullName>
    </submittedName>
</protein>
<keyword evidence="1" id="KW-1133">Transmembrane helix</keyword>
<evidence type="ECO:0000313" key="2">
    <source>
        <dbReference type="EMBL" id="RST84967.1"/>
    </source>
</evidence>
<organism evidence="2 3">
    <name type="scientific">Aquibium carbonis</name>
    <dbReference type="NCBI Taxonomy" id="2495581"/>
    <lineage>
        <taxon>Bacteria</taxon>
        <taxon>Pseudomonadati</taxon>
        <taxon>Pseudomonadota</taxon>
        <taxon>Alphaproteobacteria</taxon>
        <taxon>Hyphomicrobiales</taxon>
        <taxon>Phyllobacteriaceae</taxon>
        <taxon>Aquibium</taxon>
    </lineage>
</organism>
<keyword evidence="1" id="KW-0472">Membrane</keyword>
<proteinExistence type="predicted"/>
<gene>
    <name evidence="2" type="ORF">EJC49_17960</name>
</gene>
<dbReference type="Proteomes" id="UP000278398">
    <property type="component" value="Unassembled WGS sequence"/>
</dbReference>